<reference evidence="2 3" key="1">
    <citation type="journal article" date="2019" name="Commun. Biol.">
        <title>The bagworm genome reveals a unique fibroin gene that provides high tensile strength.</title>
        <authorList>
            <person name="Kono N."/>
            <person name="Nakamura H."/>
            <person name="Ohtoshi R."/>
            <person name="Tomita M."/>
            <person name="Numata K."/>
            <person name="Arakawa K."/>
        </authorList>
    </citation>
    <scope>NUCLEOTIDE SEQUENCE [LARGE SCALE GENOMIC DNA]</scope>
</reference>
<dbReference type="GO" id="GO:0042734">
    <property type="term" value="C:presynaptic membrane"/>
    <property type="evidence" value="ECO:0007669"/>
    <property type="project" value="TreeGrafter"/>
</dbReference>
<protein>
    <submittedName>
        <fullName evidence="2">Regulating synaptic membrane exocytosis protein 2</fullName>
    </submittedName>
</protein>
<dbReference type="OrthoDB" id="420032at2759"/>
<dbReference type="GO" id="GO:0044325">
    <property type="term" value="F:transmembrane transporter binding"/>
    <property type="evidence" value="ECO:0007669"/>
    <property type="project" value="TreeGrafter"/>
</dbReference>
<dbReference type="InterPro" id="IPR039032">
    <property type="entry name" value="Rim-like"/>
</dbReference>
<accession>A0A4C1YBD8</accession>
<sequence>MIFMDATNMCSASLRRQLLRAGAVNSARSSAGVHGERSRSIPALTSDGGRVPLARPALLNKPPGGVARWAPGVAPTAGTAPQAAAGPRSASRPPPPAMADMPDLSHLTPEERAIIEGVMMRQRQEEQREHEIMRCAPPAPSSPKGYAVVPISSVSSIALTVRLHRSRHRKQNR</sequence>
<dbReference type="InterPro" id="IPR013083">
    <property type="entry name" value="Znf_RING/FYVE/PHD"/>
</dbReference>
<dbReference type="AlphaFoldDB" id="A0A4C1YBD8"/>
<feature type="compositionally biased region" description="Low complexity" evidence="1">
    <location>
        <begin position="71"/>
        <end position="91"/>
    </location>
</feature>
<dbReference type="GO" id="GO:0050806">
    <property type="term" value="P:positive regulation of synaptic transmission"/>
    <property type="evidence" value="ECO:0007669"/>
    <property type="project" value="TreeGrafter"/>
</dbReference>
<dbReference type="PANTHER" id="PTHR12157:SF21">
    <property type="entry name" value="RAB3 INTERACTING MOLECULE, ISOFORM F"/>
    <property type="match status" value="1"/>
</dbReference>
<gene>
    <name evidence="2" type="primary">Rims2</name>
    <name evidence="2" type="ORF">EVAR_56310_1</name>
</gene>
<comment type="caution">
    <text evidence="2">The sequence shown here is derived from an EMBL/GenBank/DDBJ whole genome shotgun (WGS) entry which is preliminary data.</text>
</comment>
<dbReference type="Gene3D" id="3.30.40.10">
    <property type="entry name" value="Zinc/RING finger domain, C3HC4 (zinc finger)"/>
    <property type="match status" value="1"/>
</dbReference>
<evidence type="ECO:0000256" key="1">
    <source>
        <dbReference type="SAM" id="MobiDB-lite"/>
    </source>
</evidence>
<dbReference type="GO" id="GO:0048167">
    <property type="term" value="P:regulation of synaptic plasticity"/>
    <property type="evidence" value="ECO:0007669"/>
    <property type="project" value="TreeGrafter"/>
</dbReference>
<keyword evidence="3" id="KW-1185">Reference proteome</keyword>
<dbReference type="GO" id="GO:0042391">
    <property type="term" value="P:regulation of membrane potential"/>
    <property type="evidence" value="ECO:0007669"/>
    <property type="project" value="TreeGrafter"/>
</dbReference>
<dbReference type="Proteomes" id="UP000299102">
    <property type="component" value="Unassembled WGS sequence"/>
</dbReference>
<dbReference type="STRING" id="151549.A0A4C1YBD8"/>
<organism evidence="2 3">
    <name type="scientific">Eumeta variegata</name>
    <name type="common">Bagworm moth</name>
    <name type="synonym">Eumeta japonica</name>
    <dbReference type="NCBI Taxonomy" id="151549"/>
    <lineage>
        <taxon>Eukaryota</taxon>
        <taxon>Metazoa</taxon>
        <taxon>Ecdysozoa</taxon>
        <taxon>Arthropoda</taxon>
        <taxon>Hexapoda</taxon>
        <taxon>Insecta</taxon>
        <taxon>Pterygota</taxon>
        <taxon>Neoptera</taxon>
        <taxon>Endopterygota</taxon>
        <taxon>Lepidoptera</taxon>
        <taxon>Glossata</taxon>
        <taxon>Ditrysia</taxon>
        <taxon>Tineoidea</taxon>
        <taxon>Psychidae</taxon>
        <taxon>Oiketicinae</taxon>
        <taxon>Eumeta</taxon>
    </lineage>
</organism>
<dbReference type="EMBL" id="BGZK01001181">
    <property type="protein sequence ID" value="GBP73631.1"/>
    <property type="molecule type" value="Genomic_DNA"/>
</dbReference>
<dbReference type="PANTHER" id="PTHR12157">
    <property type="entry name" value="REGULATING SYNAPTIC MEMBRANE EXOCYTOSIS PROTEIN"/>
    <property type="match status" value="1"/>
</dbReference>
<evidence type="ECO:0000313" key="2">
    <source>
        <dbReference type="EMBL" id="GBP73631.1"/>
    </source>
</evidence>
<evidence type="ECO:0000313" key="3">
    <source>
        <dbReference type="Proteomes" id="UP000299102"/>
    </source>
</evidence>
<feature type="region of interest" description="Disordered" evidence="1">
    <location>
        <begin position="28"/>
        <end position="48"/>
    </location>
</feature>
<proteinExistence type="predicted"/>
<name>A0A4C1YBD8_EUMVA</name>
<feature type="region of interest" description="Disordered" evidence="1">
    <location>
        <begin position="71"/>
        <end position="103"/>
    </location>
</feature>
<dbReference type="GO" id="GO:0048788">
    <property type="term" value="C:cytoskeleton of presynaptic active zone"/>
    <property type="evidence" value="ECO:0007669"/>
    <property type="project" value="TreeGrafter"/>
</dbReference>
<dbReference type="GO" id="GO:0048791">
    <property type="term" value="P:calcium ion-regulated exocytosis of neurotransmitter"/>
    <property type="evidence" value="ECO:0007669"/>
    <property type="project" value="TreeGrafter"/>
</dbReference>
<dbReference type="GO" id="GO:0031267">
    <property type="term" value="F:small GTPase binding"/>
    <property type="evidence" value="ECO:0007669"/>
    <property type="project" value="InterPro"/>
</dbReference>